<dbReference type="STRING" id="105696.A0A1Y2M0T7"/>
<evidence type="ECO:0000256" key="3">
    <source>
        <dbReference type="ARBA" id="ARBA00022833"/>
    </source>
</evidence>
<dbReference type="InParanoid" id="A0A1Y2M0T7"/>
<dbReference type="SUPFAM" id="SSF144232">
    <property type="entry name" value="HIT/MYND zinc finger-like"/>
    <property type="match status" value="1"/>
</dbReference>
<accession>A0A1Y2M0T7</accession>
<sequence length="356" mass="39993">MQGQRMIVGRWARLCSTNQESTSSPTHKHLSRSYHDPSHTETFNQRTPEMILHFDALPDFRLPGYPDVPLVLDGHPLSIFKENSFSAELDAIPKPASVPHGIASILYRWCPTTLTAFLDLDAWFSLTWSATLPLHEPGAGAKKLEIGRVGSQVTFGTLDSSGDNWEVMLTYNIALTSDEKFERGQWVPNTKESMLGEKDVKIAELVDRLGQRWIESAMRNKSWEAGKGVKHTFHVEYAPMDIFGDGIPMSPHLLYDSLDLSKCTTCGTPSEVKPLNRCGRCGTAAYCSAECQKNDWKVHKWVCTMSTEDRGMAIKVAEKGGLYKWDTGRTMIGKEEEAESENPFFEAVQSKRTRDE</sequence>
<organism evidence="7 8">
    <name type="scientific">Epicoccum nigrum</name>
    <name type="common">Soil fungus</name>
    <name type="synonym">Epicoccum purpurascens</name>
    <dbReference type="NCBI Taxonomy" id="105696"/>
    <lineage>
        <taxon>Eukaryota</taxon>
        <taxon>Fungi</taxon>
        <taxon>Dikarya</taxon>
        <taxon>Ascomycota</taxon>
        <taxon>Pezizomycotina</taxon>
        <taxon>Dothideomycetes</taxon>
        <taxon>Pleosporomycetidae</taxon>
        <taxon>Pleosporales</taxon>
        <taxon>Pleosporineae</taxon>
        <taxon>Didymellaceae</taxon>
        <taxon>Epicoccum</taxon>
    </lineage>
</organism>
<feature type="domain" description="MYND-type" evidence="6">
    <location>
        <begin position="263"/>
        <end position="303"/>
    </location>
</feature>
<evidence type="ECO:0000313" key="8">
    <source>
        <dbReference type="Proteomes" id="UP000193240"/>
    </source>
</evidence>
<gene>
    <name evidence="7" type="ORF">B5807_05713</name>
</gene>
<dbReference type="EMBL" id="KZ107844">
    <property type="protein sequence ID" value="OSS49067.1"/>
    <property type="molecule type" value="Genomic_DNA"/>
</dbReference>
<protein>
    <recommendedName>
        <fullName evidence="6">MYND-type domain-containing protein</fullName>
    </recommendedName>
</protein>
<dbReference type="GO" id="GO:0008270">
    <property type="term" value="F:zinc ion binding"/>
    <property type="evidence" value="ECO:0007669"/>
    <property type="project" value="UniProtKB-KW"/>
</dbReference>
<dbReference type="Pfam" id="PF01753">
    <property type="entry name" value="zf-MYND"/>
    <property type="match status" value="1"/>
</dbReference>
<keyword evidence="2 4" id="KW-0863">Zinc-finger</keyword>
<evidence type="ECO:0000256" key="2">
    <source>
        <dbReference type="ARBA" id="ARBA00022771"/>
    </source>
</evidence>
<evidence type="ECO:0000313" key="7">
    <source>
        <dbReference type="EMBL" id="OSS49067.1"/>
    </source>
</evidence>
<dbReference type="AlphaFoldDB" id="A0A1Y2M0T7"/>
<dbReference type="OMA" id="MSPHWLY"/>
<keyword evidence="8" id="KW-1185">Reference proteome</keyword>
<evidence type="ECO:0000256" key="4">
    <source>
        <dbReference type="PROSITE-ProRule" id="PRU00134"/>
    </source>
</evidence>
<reference evidence="7 8" key="1">
    <citation type="journal article" date="2017" name="Genome Announc.">
        <title>Genome sequence of the saprophytic ascomycete Epicoccum nigrum ICMP 19927 strain isolated from New Zealand.</title>
        <authorList>
            <person name="Fokin M."/>
            <person name="Fleetwood D."/>
            <person name="Weir B.S."/>
            <person name="Villas-Boas S.G."/>
        </authorList>
    </citation>
    <scope>NUCLEOTIDE SEQUENCE [LARGE SCALE GENOMIC DNA]</scope>
    <source>
        <strain evidence="7 8">ICMP 19927</strain>
    </source>
</reference>
<keyword evidence="3" id="KW-0862">Zinc</keyword>
<name>A0A1Y2M0T7_EPING</name>
<feature type="region of interest" description="Disordered" evidence="5">
    <location>
        <begin position="18"/>
        <end position="42"/>
    </location>
</feature>
<dbReference type="Gene3D" id="6.10.140.2220">
    <property type="match status" value="1"/>
</dbReference>
<dbReference type="InterPro" id="IPR002893">
    <property type="entry name" value="Znf_MYND"/>
</dbReference>
<dbReference type="Proteomes" id="UP000193240">
    <property type="component" value="Unassembled WGS sequence"/>
</dbReference>
<feature type="region of interest" description="Disordered" evidence="5">
    <location>
        <begin position="334"/>
        <end position="356"/>
    </location>
</feature>
<keyword evidence="1" id="KW-0479">Metal-binding</keyword>
<dbReference type="PROSITE" id="PS50865">
    <property type="entry name" value="ZF_MYND_2"/>
    <property type="match status" value="1"/>
</dbReference>
<evidence type="ECO:0000256" key="1">
    <source>
        <dbReference type="ARBA" id="ARBA00022723"/>
    </source>
</evidence>
<evidence type="ECO:0000259" key="6">
    <source>
        <dbReference type="PROSITE" id="PS50865"/>
    </source>
</evidence>
<evidence type="ECO:0000256" key="5">
    <source>
        <dbReference type="SAM" id="MobiDB-lite"/>
    </source>
</evidence>
<dbReference type="PROSITE" id="PS01360">
    <property type="entry name" value="ZF_MYND_1"/>
    <property type="match status" value="1"/>
</dbReference>
<proteinExistence type="predicted"/>